<dbReference type="InterPro" id="IPR000620">
    <property type="entry name" value="EamA_dom"/>
</dbReference>
<dbReference type="InterPro" id="IPR037185">
    <property type="entry name" value="EmrE-like"/>
</dbReference>
<proteinExistence type="predicted"/>
<gene>
    <name evidence="8" type="ORF">COY16_04230</name>
</gene>
<feature type="transmembrane region" description="Helical" evidence="6">
    <location>
        <begin position="150"/>
        <end position="173"/>
    </location>
</feature>
<evidence type="ECO:0000256" key="4">
    <source>
        <dbReference type="ARBA" id="ARBA00022989"/>
    </source>
</evidence>
<protein>
    <recommendedName>
        <fullName evidence="7">EamA domain-containing protein</fullName>
    </recommendedName>
</protein>
<feature type="transmembrane region" description="Helical" evidence="6">
    <location>
        <begin position="185"/>
        <end position="203"/>
    </location>
</feature>
<feature type="transmembrane region" description="Helical" evidence="6">
    <location>
        <begin position="274"/>
        <end position="290"/>
    </location>
</feature>
<organism evidence="8 9">
    <name type="scientific">Candidatus Roizmanbacteria bacterium CG_4_10_14_0_2_um_filter_39_13</name>
    <dbReference type="NCBI Taxonomy" id="1974825"/>
    <lineage>
        <taxon>Bacteria</taxon>
        <taxon>Candidatus Roizmaniibacteriota</taxon>
    </lineage>
</organism>
<keyword evidence="2" id="KW-1003">Cell membrane</keyword>
<feature type="domain" description="EamA" evidence="7">
    <location>
        <begin position="155"/>
        <end position="289"/>
    </location>
</feature>
<dbReference type="EMBL" id="PFOB01000054">
    <property type="protein sequence ID" value="PIZ62495.1"/>
    <property type="molecule type" value="Genomic_DNA"/>
</dbReference>
<feature type="transmembrane region" description="Helical" evidence="6">
    <location>
        <begin position="62"/>
        <end position="83"/>
    </location>
</feature>
<name>A0A2M7TXI2_9BACT</name>
<feature type="transmembrane region" description="Helical" evidence="6">
    <location>
        <begin position="89"/>
        <end position="111"/>
    </location>
</feature>
<evidence type="ECO:0000256" key="5">
    <source>
        <dbReference type="ARBA" id="ARBA00023136"/>
    </source>
</evidence>
<dbReference type="SUPFAM" id="SSF103481">
    <property type="entry name" value="Multidrug resistance efflux transporter EmrE"/>
    <property type="match status" value="2"/>
</dbReference>
<feature type="domain" description="EamA" evidence="7">
    <location>
        <begin position="1"/>
        <end position="133"/>
    </location>
</feature>
<feature type="transmembrane region" description="Helical" evidence="6">
    <location>
        <begin position="218"/>
        <end position="237"/>
    </location>
</feature>
<keyword evidence="3 6" id="KW-0812">Transmembrane</keyword>
<feature type="transmembrane region" description="Helical" evidence="6">
    <location>
        <begin position="118"/>
        <end position="138"/>
    </location>
</feature>
<dbReference type="InterPro" id="IPR050638">
    <property type="entry name" value="AA-Vitamin_Transporters"/>
</dbReference>
<evidence type="ECO:0000259" key="7">
    <source>
        <dbReference type="Pfam" id="PF00892"/>
    </source>
</evidence>
<evidence type="ECO:0000256" key="1">
    <source>
        <dbReference type="ARBA" id="ARBA00004651"/>
    </source>
</evidence>
<reference evidence="9" key="1">
    <citation type="submission" date="2017-09" db="EMBL/GenBank/DDBJ databases">
        <title>Depth-based differentiation of microbial function through sediment-hosted aquifers and enrichment of novel symbionts in the deep terrestrial subsurface.</title>
        <authorList>
            <person name="Probst A.J."/>
            <person name="Ladd B."/>
            <person name="Jarett J.K."/>
            <person name="Geller-Mcgrath D.E."/>
            <person name="Sieber C.M.K."/>
            <person name="Emerson J.B."/>
            <person name="Anantharaman K."/>
            <person name="Thomas B.C."/>
            <person name="Malmstrom R."/>
            <person name="Stieglmeier M."/>
            <person name="Klingl A."/>
            <person name="Woyke T."/>
            <person name="Ryan C.M."/>
            <person name="Banfield J.F."/>
        </authorList>
    </citation>
    <scope>NUCLEOTIDE SEQUENCE [LARGE SCALE GENOMIC DNA]</scope>
</reference>
<comment type="caution">
    <text evidence="8">The sequence shown here is derived from an EMBL/GenBank/DDBJ whole genome shotgun (WGS) entry which is preliminary data.</text>
</comment>
<keyword evidence="4 6" id="KW-1133">Transmembrane helix</keyword>
<dbReference type="Pfam" id="PF00892">
    <property type="entry name" value="EamA"/>
    <property type="match status" value="2"/>
</dbReference>
<dbReference type="GO" id="GO:0005886">
    <property type="term" value="C:plasma membrane"/>
    <property type="evidence" value="ECO:0007669"/>
    <property type="project" value="UniProtKB-SubCell"/>
</dbReference>
<comment type="subcellular location">
    <subcellularLocation>
        <location evidence="1">Cell membrane</location>
        <topology evidence="1">Multi-pass membrane protein</topology>
    </subcellularLocation>
</comment>
<keyword evidence="5 6" id="KW-0472">Membrane</keyword>
<feature type="transmembrane region" description="Helical" evidence="6">
    <location>
        <begin position="31"/>
        <end position="50"/>
    </location>
</feature>
<feature type="transmembrane region" description="Helical" evidence="6">
    <location>
        <begin position="249"/>
        <end position="268"/>
    </location>
</feature>
<dbReference type="Proteomes" id="UP000228503">
    <property type="component" value="Unassembled WGS sequence"/>
</dbReference>
<evidence type="ECO:0000256" key="2">
    <source>
        <dbReference type="ARBA" id="ARBA00022475"/>
    </source>
</evidence>
<dbReference type="PANTHER" id="PTHR32322">
    <property type="entry name" value="INNER MEMBRANE TRANSPORTER"/>
    <property type="match status" value="1"/>
</dbReference>
<evidence type="ECO:0000313" key="8">
    <source>
        <dbReference type="EMBL" id="PIZ62495.1"/>
    </source>
</evidence>
<sequence>MSGILAIIIAEIIWGAAPPIFKFSLQGVPPFTLAFVRFFTASFIFMPFAYMRWKRLTTTQLVYILLGSLVGVVINVSAFFVGLELAPSINVHMISAAGPLVLYALSIIVLHEKPHAQVLRGMIFALVGVLVIFLAPLFRDGLNGENGISAGSIILGNFLFVIAMLGGVFYSVINKKIIKSVDSSVIMSIQFFVGSVAFIPMMVRELQIWSFSSLNSQGWVGIIYGIFFSSALAYFLLNYALKRISAQEIGIFEYMKPVVAVLVAIPLLAEFPDIYFIIGSVLIFIGVYVSERHPHFQRVHTKIGGRG</sequence>
<dbReference type="AlphaFoldDB" id="A0A2M7TXI2"/>
<evidence type="ECO:0000256" key="6">
    <source>
        <dbReference type="SAM" id="Phobius"/>
    </source>
</evidence>
<accession>A0A2M7TXI2</accession>
<dbReference type="PANTHER" id="PTHR32322:SF18">
    <property type="entry name" value="S-ADENOSYLMETHIONINE_S-ADENOSYLHOMOCYSTEINE TRANSPORTER"/>
    <property type="match status" value="1"/>
</dbReference>
<evidence type="ECO:0000256" key="3">
    <source>
        <dbReference type="ARBA" id="ARBA00022692"/>
    </source>
</evidence>
<evidence type="ECO:0000313" key="9">
    <source>
        <dbReference type="Proteomes" id="UP000228503"/>
    </source>
</evidence>